<name>A0A251PP11_PRUPE</name>
<accession>A0A251PP11</accession>
<feature type="chain" id="PRO_5013123591" evidence="1">
    <location>
        <begin position="24"/>
        <end position="86"/>
    </location>
</feature>
<evidence type="ECO:0000313" key="2">
    <source>
        <dbReference type="EMBL" id="ONI13303.1"/>
    </source>
</evidence>
<dbReference type="STRING" id="3760.A0A251PP11"/>
<sequence>MRECKLLSFAIVLVLFLVNGVNGKDPYRFFTWKITYGDIYPLRVQRGWKEGAGCQGSERLLQEKKDFPIMDNSLFAILSQHVEIRC</sequence>
<dbReference type="Proteomes" id="UP000006882">
    <property type="component" value="Chromosome G4"/>
</dbReference>
<evidence type="ECO:0000313" key="3">
    <source>
        <dbReference type="Proteomes" id="UP000006882"/>
    </source>
</evidence>
<gene>
    <name evidence="2" type="ORF">PRUPE_4G214400</name>
</gene>
<protein>
    <submittedName>
        <fullName evidence="2">Uncharacterized protein</fullName>
    </submittedName>
</protein>
<organism evidence="2 3">
    <name type="scientific">Prunus persica</name>
    <name type="common">Peach</name>
    <name type="synonym">Amygdalus persica</name>
    <dbReference type="NCBI Taxonomy" id="3760"/>
    <lineage>
        <taxon>Eukaryota</taxon>
        <taxon>Viridiplantae</taxon>
        <taxon>Streptophyta</taxon>
        <taxon>Embryophyta</taxon>
        <taxon>Tracheophyta</taxon>
        <taxon>Spermatophyta</taxon>
        <taxon>Magnoliopsida</taxon>
        <taxon>eudicotyledons</taxon>
        <taxon>Gunneridae</taxon>
        <taxon>Pentapetalae</taxon>
        <taxon>rosids</taxon>
        <taxon>fabids</taxon>
        <taxon>Rosales</taxon>
        <taxon>Rosaceae</taxon>
        <taxon>Amygdaloideae</taxon>
        <taxon>Amygdaleae</taxon>
        <taxon>Prunus</taxon>
    </lineage>
</organism>
<keyword evidence="1" id="KW-0732">Signal</keyword>
<keyword evidence="3" id="KW-1185">Reference proteome</keyword>
<evidence type="ECO:0000256" key="1">
    <source>
        <dbReference type="SAM" id="SignalP"/>
    </source>
</evidence>
<dbReference type="Gramene" id="ONI13303">
    <property type="protein sequence ID" value="ONI13303"/>
    <property type="gene ID" value="PRUPE_4G214400"/>
</dbReference>
<reference evidence="2 3" key="1">
    <citation type="journal article" date="2013" name="Nat. Genet.">
        <title>The high-quality draft genome of peach (Prunus persica) identifies unique patterns of genetic diversity, domestication and genome evolution.</title>
        <authorList>
            <consortium name="International Peach Genome Initiative"/>
            <person name="Verde I."/>
            <person name="Abbott A.G."/>
            <person name="Scalabrin S."/>
            <person name="Jung S."/>
            <person name="Shu S."/>
            <person name="Marroni F."/>
            <person name="Zhebentyayeva T."/>
            <person name="Dettori M.T."/>
            <person name="Grimwood J."/>
            <person name="Cattonaro F."/>
            <person name="Zuccolo A."/>
            <person name="Rossini L."/>
            <person name="Jenkins J."/>
            <person name="Vendramin E."/>
            <person name="Meisel L.A."/>
            <person name="Decroocq V."/>
            <person name="Sosinski B."/>
            <person name="Prochnik S."/>
            <person name="Mitros T."/>
            <person name="Policriti A."/>
            <person name="Cipriani G."/>
            <person name="Dondini L."/>
            <person name="Ficklin S."/>
            <person name="Goodstein D.M."/>
            <person name="Xuan P."/>
            <person name="Del Fabbro C."/>
            <person name="Aramini V."/>
            <person name="Copetti D."/>
            <person name="Gonzalez S."/>
            <person name="Horner D.S."/>
            <person name="Falchi R."/>
            <person name="Lucas S."/>
            <person name="Mica E."/>
            <person name="Maldonado J."/>
            <person name="Lazzari B."/>
            <person name="Bielenberg D."/>
            <person name="Pirona R."/>
            <person name="Miculan M."/>
            <person name="Barakat A."/>
            <person name="Testolin R."/>
            <person name="Stella A."/>
            <person name="Tartarini S."/>
            <person name="Tonutti P."/>
            <person name="Arus P."/>
            <person name="Orellana A."/>
            <person name="Wells C."/>
            <person name="Main D."/>
            <person name="Vizzotto G."/>
            <person name="Silva H."/>
            <person name="Salamini F."/>
            <person name="Schmutz J."/>
            <person name="Morgante M."/>
            <person name="Rokhsar D.S."/>
        </authorList>
    </citation>
    <scope>NUCLEOTIDE SEQUENCE [LARGE SCALE GENOMIC DNA]</scope>
    <source>
        <strain evidence="3">cv. Nemared</strain>
    </source>
</reference>
<dbReference type="AlphaFoldDB" id="A0A251PP11"/>
<dbReference type="EMBL" id="CM007654">
    <property type="protein sequence ID" value="ONI13303.1"/>
    <property type="molecule type" value="Genomic_DNA"/>
</dbReference>
<proteinExistence type="predicted"/>
<feature type="signal peptide" evidence="1">
    <location>
        <begin position="1"/>
        <end position="23"/>
    </location>
</feature>